<keyword evidence="2" id="KW-0863">Zinc-finger</keyword>
<dbReference type="STRING" id="1157962.A0A250X9A8"/>
<dbReference type="GO" id="GO:0005634">
    <property type="term" value="C:nucleus"/>
    <property type="evidence" value="ECO:0007669"/>
    <property type="project" value="TreeGrafter"/>
</dbReference>
<dbReference type="GO" id="GO:0008270">
    <property type="term" value="F:zinc ion binding"/>
    <property type="evidence" value="ECO:0007669"/>
    <property type="project" value="UniProtKB-KW"/>
</dbReference>
<dbReference type="OrthoDB" id="435311at2759"/>
<accession>A0A250X9A8</accession>
<dbReference type="AlphaFoldDB" id="A0A250X9A8"/>
<comment type="caution">
    <text evidence="6">The sequence shown here is derived from an EMBL/GenBank/DDBJ whole genome shotgun (WGS) entry which is preliminary data.</text>
</comment>
<name>A0A250X9A8_9CHLO</name>
<evidence type="ECO:0000256" key="1">
    <source>
        <dbReference type="ARBA" id="ARBA00022723"/>
    </source>
</evidence>
<feature type="compositionally biased region" description="Polar residues" evidence="4">
    <location>
        <begin position="103"/>
        <end position="117"/>
    </location>
</feature>
<reference evidence="6 7" key="1">
    <citation type="submission" date="2017-08" db="EMBL/GenBank/DDBJ databases">
        <title>Acidophilic green algal genome provides insights into adaptation to an acidic environment.</title>
        <authorList>
            <person name="Hirooka S."/>
            <person name="Hirose Y."/>
            <person name="Kanesaki Y."/>
            <person name="Higuchi S."/>
            <person name="Fujiwara T."/>
            <person name="Onuma R."/>
            <person name="Era A."/>
            <person name="Ohbayashi R."/>
            <person name="Uzuka A."/>
            <person name="Nozaki H."/>
            <person name="Yoshikawa H."/>
            <person name="Miyagishima S.Y."/>
        </authorList>
    </citation>
    <scope>NUCLEOTIDE SEQUENCE [LARGE SCALE GENOMIC DNA]</scope>
    <source>
        <strain evidence="6 7">NIES-2499</strain>
    </source>
</reference>
<proteinExistence type="predicted"/>
<keyword evidence="1" id="KW-0479">Metal-binding</keyword>
<dbReference type="Proteomes" id="UP000232323">
    <property type="component" value="Unassembled WGS sequence"/>
</dbReference>
<dbReference type="GO" id="GO:0006606">
    <property type="term" value="P:protein import into nucleus"/>
    <property type="evidence" value="ECO:0007669"/>
    <property type="project" value="TreeGrafter"/>
</dbReference>
<organism evidence="6 7">
    <name type="scientific">Chlamydomonas eustigma</name>
    <dbReference type="NCBI Taxonomy" id="1157962"/>
    <lineage>
        <taxon>Eukaryota</taxon>
        <taxon>Viridiplantae</taxon>
        <taxon>Chlorophyta</taxon>
        <taxon>core chlorophytes</taxon>
        <taxon>Chlorophyceae</taxon>
        <taxon>CS clade</taxon>
        <taxon>Chlamydomonadales</taxon>
        <taxon>Chlamydomonadaceae</taxon>
        <taxon>Chlamydomonas</taxon>
    </lineage>
</organism>
<gene>
    <name evidence="6" type="ORF">CEUSTIGMA_g7097.t1</name>
</gene>
<evidence type="ECO:0000256" key="4">
    <source>
        <dbReference type="SAM" id="MobiDB-lite"/>
    </source>
</evidence>
<dbReference type="PANTHER" id="PTHR31742">
    <property type="entry name" value="RPA-INTERACTING PROTEIN RPAIN"/>
    <property type="match status" value="1"/>
</dbReference>
<dbReference type="Pfam" id="PF14768">
    <property type="entry name" value="RPA_interact_C"/>
    <property type="match status" value="1"/>
</dbReference>
<dbReference type="InterPro" id="IPR028159">
    <property type="entry name" value="RPA_interact_C_dom"/>
</dbReference>
<protein>
    <recommendedName>
        <fullName evidence="5">RPA-interacting protein C-terminal domain-containing protein</fullName>
    </recommendedName>
</protein>
<evidence type="ECO:0000256" key="3">
    <source>
        <dbReference type="ARBA" id="ARBA00022833"/>
    </source>
</evidence>
<dbReference type="PANTHER" id="PTHR31742:SF1">
    <property type="entry name" value="RPA-INTERACTING PROTEIN"/>
    <property type="match status" value="1"/>
</dbReference>
<feature type="domain" description="RPA-interacting protein C-terminal" evidence="5">
    <location>
        <begin position="250"/>
        <end position="330"/>
    </location>
</feature>
<evidence type="ECO:0000313" key="7">
    <source>
        <dbReference type="Proteomes" id="UP000232323"/>
    </source>
</evidence>
<sequence>MENVASLDKRRSRVKDVVSRLHDKIRIDCVRKSKEKRQEMLLKHRAAIQQAGLQSSPSPADAALQERVNDEIRQIAREGAAFLLESYHQTSSSPASPPPPQSLQKISPNQASGCLTSEQNNFGLRTFQHLSEVSHRRGISGEHPECFTPPVTSRFNPLAGGRVLVSRTRGWCSYEASETNIDDILTEEEELSVLKLLEEQLYTTMIEAELEAMEEEQQRHLADMVAEYEAEHCSLGQEGSDATASSDRLLCPVCGKAYLVQLHGVIACPLERWQLDLRTESLTMEWLRERLLHAYEGHVQSNCKGRLHFEFENKFGMSHIVARCQICEMLHLIA</sequence>
<evidence type="ECO:0000259" key="5">
    <source>
        <dbReference type="Pfam" id="PF14768"/>
    </source>
</evidence>
<evidence type="ECO:0000313" key="6">
    <source>
        <dbReference type="EMBL" id="GAX79656.1"/>
    </source>
</evidence>
<keyword evidence="7" id="KW-1185">Reference proteome</keyword>
<dbReference type="InterPro" id="IPR028156">
    <property type="entry name" value="RIP"/>
</dbReference>
<dbReference type="EMBL" id="BEGY01000044">
    <property type="protein sequence ID" value="GAX79656.1"/>
    <property type="molecule type" value="Genomic_DNA"/>
</dbReference>
<feature type="region of interest" description="Disordered" evidence="4">
    <location>
        <begin position="86"/>
        <end position="117"/>
    </location>
</feature>
<keyword evidence="3" id="KW-0862">Zinc</keyword>
<evidence type="ECO:0000256" key="2">
    <source>
        <dbReference type="ARBA" id="ARBA00022771"/>
    </source>
</evidence>